<evidence type="ECO:0000313" key="9">
    <source>
        <dbReference type="Proteomes" id="UP001461498"/>
    </source>
</evidence>
<comment type="caution">
    <text evidence="8">The sequence shown here is derived from an EMBL/GenBank/DDBJ whole genome shotgun (WGS) entry which is preliminary data.</text>
</comment>
<evidence type="ECO:0000313" key="8">
    <source>
        <dbReference type="EMBL" id="KAK9512652.1"/>
    </source>
</evidence>
<dbReference type="SUPFAM" id="SSF46984">
    <property type="entry name" value="Smac/diablo"/>
    <property type="match status" value="1"/>
</dbReference>
<evidence type="ECO:0000256" key="5">
    <source>
        <dbReference type="ARBA" id="ARBA00033049"/>
    </source>
</evidence>
<reference evidence="8 9" key="1">
    <citation type="submission" date="2022-12" db="EMBL/GenBank/DDBJ databases">
        <title>Chromosome-level genome assembly of true bugs.</title>
        <authorList>
            <person name="Ma L."/>
            <person name="Li H."/>
        </authorList>
    </citation>
    <scope>NUCLEOTIDE SEQUENCE [LARGE SCALE GENOMIC DNA]</scope>
    <source>
        <strain evidence="8">Lab_2022b</strain>
    </source>
</reference>
<keyword evidence="7" id="KW-0175">Coiled coil</keyword>
<keyword evidence="3" id="KW-0809">Transit peptide</keyword>
<evidence type="ECO:0000256" key="1">
    <source>
        <dbReference type="ARBA" id="ARBA00004173"/>
    </source>
</evidence>
<evidence type="ECO:0000256" key="6">
    <source>
        <dbReference type="ARBA" id="ARBA00046319"/>
    </source>
</evidence>
<dbReference type="InterPro" id="IPR009062">
    <property type="entry name" value="Smac/DIABLO-like_sf"/>
</dbReference>
<gene>
    <name evidence="8" type="ORF">O3M35_001029</name>
</gene>
<protein>
    <recommendedName>
        <fullName evidence="5">Direct IAP-binding protein with low pI</fullName>
    </recommendedName>
</protein>
<sequence>MNVFCRTFNRLGNKYVILKFLKRSFPLYTKTWASKLNYSIVALCVAKKIELQSPKNLTHEYLIQQASSVAVNAATQLLTQTVVAIIDTGEEYSKALSDLMSLLEDSRNVFGNDHVQQELSDLLIAARSKVNDFKTQLIQLDSLLTYVEKMVVSTAETSFLAGAEFLSTSLSERLINAKSQVDDVKRKIKILEDECLVLQKNVIIDTKD</sequence>
<dbReference type="Proteomes" id="UP001461498">
    <property type="component" value="Unassembled WGS sequence"/>
</dbReference>
<evidence type="ECO:0000256" key="2">
    <source>
        <dbReference type="ARBA" id="ARBA00022703"/>
    </source>
</evidence>
<name>A0AAW1DT48_9HEMI</name>
<accession>A0AAW1DT48</accession>
<organism evidence="8 9">
    <name type="scientific">Rhynocoris fuscipes</name>
    <dbReference type="NCBI Taxonomy" id="488301"/>
    <lineage>
        <taxon>Eukaryota</taxon>
        <taxon>Metazoa</taxon>
        <taxon>Ecdysozoa</taxon>
        <taxon>Arthropoda</taxon>
        <taxon>Hexapoda</taxon>
        <taxon>Insecta</taxon>
        <taxon>Pterygota</taxon>
        <taxon>Neoptera</taxon>
        <taxon>Paraneoptera</taxon>
        <taxon>Hemiptera</taxon>
        <taxon>Heteroptera</taxon>
        <taxon>Panheteroptera</taxon>
        <taxon>Cimicomorpha</taxon>
        <taxon>Reduviidae</taxon>
        <taxon>Harpactorinae</taxon>
        <taxon>Harpactorini</taxon>
        <taxon>Rhynocoris</taxon>
    </lineage>
</organism>
<keyword evidence="2" id="KW-0053">Apoptosis</keyword>
<dbReference type="Gene3D" id="1.20.58.70">
    <property type="match status" value="1"/>
</dbReference>
<dbReference type="GO" id="GO:0005739">
    <property type="term" value="C:mitochondrion"/>
    <property type="evidence" value="ECO:0007669"/>
    <property type="project" value="UniProtKB-SubCell"/>
</dbReference>
<dbReference type="PANTHER" id="PTHR32247:SF3">
    <property type="entry name" value="DIABLO IAP-BINDING MITOCHONDRIAL PROTEIN"/>
    <property type="match status" value="1"/>
</dbReference>
<evidence type="ECO:0000256" key="7">
    <source>
        <dbReference type="SAM" id="Coils"/>
    </source>
</evidence>
<keyword evidence="4" id="KW-0496">Mitochondrion</keyword>
<dbReference type="Pfam" id="PF09057">
    <property type="entry name" value="Smac_DIABLO"/>
    <property type="match status" value="1"/>
</dbReference>
<dbReference type="GO" id="GO:0008631">
    <property type="term" value="P:intrinsic apoptotic signaling pathway in response to oxidative stress"/>
    <property type="evidence" value="ECO:0007669"/>
    <property type="project" value="TreeGrafter"/>
</dbReference>
<dbReference type="EMBL" id="JAPXFL010000001">
    <property type="protein sequence ID" value="KAK9512652.1"/>
    <property type="molecule type" value="Genomic_DNA"/>
</dbReference>
<dbReference type="PANTHER" id="PTHR32247">
    <property type="entry name" value="DIABLO HOMOLOG, MITOCHONDRIAL"/>
    <property type="match status" value="1"/>
</dbReference>
<dbReference type="GO" id="GO:0051402">
    <property type="term" value="P:neuron apoptotic process"/>
    <property type="evidence" value="ECO:0007669"/>
    <property type="project" value="TreeGrafter"/>
</dbReference>
<comment type="subcellular location">
    <subcellularLocation>
        <location evidence="1">Mitochondrion</location>
    </subcellularLocation>
</comment>
<feature type="coiled-coil region" evidence="7">
    <location>
        <begin position="174"/>
        <end position="201"/>
    </location>
</feature>
<evidence type="ECO:0000256" key="4">
    <source>
        <dbReference type="ARBA" id="ARBA00023128"/>
    </source>
</evidence>
<dbReference type="AlphaFoldDB" id="A0AAW1DT48"/>
<proteinExistence type="inferred from homology"/>
<evidence type="ECO:0000256" key="3">
    <source>
        <dbReference type="ARBA" id="ARBA00022946"/>
    </source>
</evidence>
<dbReference type="InterPro" id="IPR015142">
    <property type="entry name" value="Smac_DIABLO"/>
</dbReference>
<keyword evidence="9" id="KW-1185">Reference proteome</keyword>
<comment type="similarity">
    <text evidence="6">Belongs to the Smac/DIABLO protein family.</text>
</comment>